<evidence type="ECO:0000256" key="4">
    <source>
        <dbReference type="ARBA" id="ARBA00023172"/>
    </source>
</evidence>
<dbReference type="PROSITE" id="PS51900">
    <property type="entry name" value="CB"/>
    <property type="match status" value="1"/>
</dbReference>
<sequence length="182" mass="21014">MRRTNDLAVLIERWFTDRLMKHRGVSSNTIASYRDTFRLLFAFAQTRLGRSPSQLTLRDLDAPFIAAFLEDLETKRSASVRTRNLRLTAIRSFFRYASFEEPAHSAHIQRVLAIPSKRCDKRQLQFLTRPEIEAILDCTDRSTWLGRRDHTLLLLAAQTGLRVSEIINLDRDSVVFGRGAHV</sequence>
<dbReference type="InterPro" id="IPR044068">
    <property type="entry name" value="CB"/>
</dbReference>
<reference evidence="8 9" key="1">
    <citation type="submission" date="2016-10" db="EMBL/GenBank/DDBJ databases">
        <authorList>
            <person name="Varghese N."/>
            <person name="Submissions S."/>
        </authorList>
    </citation>
    <scope>NUCLEOTIDE SEQUENCE [LARGE SCALE GENOMIC DNA]</scope>
    <source>
        <strain evidence="8 9">CGMCC 1.7071</strain>
    </source>
</reference>
<evidence type="ECO:0000256" key="5">
    <source>
        <dbReference type="PROSITE-ProRule" id="PRU01248"/>
    </source>
</evidence>
<evidence type="ECO:0000259" key="7">
    <source>
        <dbReference type="PROSITE" id="PS51900"/>
    </source>
</evidence>
<feature type="non-terminal residue" evidence="8">
    <location>
        <position position="182"/>
    </location>
</feature>
<accession>A0ABY1AZ85</accession>
<evidence type="ECO:0000259" key="6">
    <source>
        <dbReference type="PROSITE" id="PS51898"/>
    </source>
</evidence>
<gene>
    <name evidence="8" type="ORF">SAMN05216228_11363</name>
</gene>
<dbReference type="EMBL" id="FOCV01000136">
    <property type="protein sequence ID" value="SEP37398.1"/>
    <property type="molecule type" value="Genomic_DNA"/>
</dbReference>
<dbReference type="SUPFAM" id="SSF56349">
    <property type="entry name" value="DNA breaking-rejoining enzymes"/>
    <property type="match status" value="1"/>
</dbReference>
<name>A0ABY1AZ85_9HYPH</name>
<evidence type="ECO:0000256" key="1">
    <source>
        <dbReference type="ARBA" id="ARBA00022829"/>
    </source>
</evidence>
<keyword evidence="3 5" id="KW-0238">DNA-binding</keyword>
<organism evidence="8 9">
    <name type="scientific">Rhizobium tibeticum</name>
    <dbReference type="NCBI Taxonomy" id="501024"/>
    <lineage>
        <taxon>Bacteria</taxon>
        <taxon>Pseudomonadati</taxon>
        <taxon>Pseudomonadota</taxon>
        <taxon>Alphaproteobacteria</taxon>
        <taxon>Hyphomicrobiales</taxon>
        <taxon>Rhizobiaceae</taxon>
        <taxon>Rhizobium/Agrobacterium group</taxon>
        <taxon>Rhizobium</taxon>
    </lineage>
</organism>
<dbReference type="PANTHER" id="PTHR30349:SF81">
    <property type="entry name" value="TYROSINE RECOMBINASE XERC"/>
    <property type="match status" value="1"/>
</dbReference>
<dbReference type="Proteomes" id="UP000198939">
    <property type="component" value="Unassembled WGS sequence"/>
</dbReference>
<dbReference type="Gene3D" id="1.10.443.10">
    <property type="entry name" value="Intergrase catalytic core"/>
    <property type="match status" value="1"/>
</dbReference>
<dbReference type="Gene3D" id="1.10.150.130">
    <property type="match status" value="1"/>
</dbReference>
<dbReference type="RefSeq" id="WP_177309939.1">
    <property type="nucleotide sequence ID" value="NZ_FOCV01000136.1"/>
</dbReference>
<evidence type="ECO:0000313" key="9">
    <source>
        <dbReference type="Proteomes" id="UP000198939"/>
    </source>
</evidence>
<dbReference type="InterPro" id="IPR004107">
    <property type="entry name" value="Integrase_SAM-like_N"/>
</dbReference>
<keyword evidence="9" id="KW-1185">Reference proteome</keyword>
<proteinExistence type="predicted"/>
<dbReference type="InterPro" id="IPR011010">
    <property type="entry name" value="DNA_brk_join_enz"/>
</dbReference>
<evidence type="ECO:0000313" key="8">
    <source>
        <dbReference type="EMBL" id="SEP37398.1"/>
    </source>
</evidence>
<dbReference type="InterPro" id="IPR013762">
    <property type="entry name" value="Integrase-like_cat_sf"/>
</dbReference>
<evidence type="ECO:0000256" key="3">
    <source>
        <dbReference type="ARBA" id="ARBA00023125"/>
    </source>
</evidence>
<dbReference type="Pfam" id="PF02899">
    <property type="entry name" value="Phage_int_SAM_1"/>
    <property type="match status" value="1"/>
</dbReference>
<feature type="domain" description="Tyr recombinase" evidence="6">
    <location>
        <begin position="122"/>
        <end position="182"/>
    </location>
</feature>
<dbReference type="InterPro" id="IPR010998">
    <property type="entry name" value="Integrase_recombinase_N"/>
</dbReference>
<protein>
    <submittedName>
        <fullName evidence="8">Phage integrase family protein</fullName>
    </submittedName>
</protein>
<keyword evidence="2" id="KW-0229">DNA integration</keyword>
<evidence type="ECO:0000256" key="2">
    <source>
        <dbReference type="ARBA" id="ARBA00022908"/>
    </source>
</evidence>
<feature type="domain" description="Core-binding (CB)" evidence="7">
    <location>
        <begin position="5"/>
        <end position="98"/>
    </location>
</feature>
<keyword evidence="1" id="KW-0159">Chromosome partition</keyword>
<dbReference type="InterPro" id="IPR050090">
    <property type="entry name" value="Tyrosine_recombinase_XerCD"/>
</dbReference>
<keyword evidence="4" id="KW-0233">DNA recombination</keyword>
<comment type="caution">
    <text evidence="8">The sequence shown here is derived from an EMBL/GenBank/DDBJ whole genome shotgun (WGS) entry which is preliminary data.</text>
</comment>
<dbReference type="PANTHER" id="PTHR30349">
    <property type="entry name" value="PHAGE INTEGRASE-RELATED"/>
    <property type="match status" value="1"/>
</dbReference>
<dbReference type="InterPro" id="IPR002104">
    <property type="entry name" value="Integrase_catalytic"/>
</dbReference>
<dbReference type="PROSITE" id="PS51898">
    <property type="entry name" value="TYR_RECOMBINASE"/>
    <property type="match status" value="1"/>
</dbReference>